<gene>
    <name evidence="1" type="ORF">L6452_02093</name>
</gene>
<dbReference type="Proteomes" id="UP001055879">
    <property type="component" value="Linkage Group LG01"/>
</dbReference>
<organism evidence="1 2">
    <name type="scientific">Arctium lappa</name>
    <name type="common">Greater burdock</name>
    <name type="synonym">Lappa major</name>
    <dbReference type="NCBI Taxonomy" id="4217"/>
    <lineage>
        <taxon>Eukaryota</taxon>
        <taxon>Viridiplantae</taxon>
        <taxon>Streptophyta</taxon>
        <taxon>Embryophyta</taxon>
        <taxon>Tracheophyta</taxon>
        <taxon>Spermatophyta</taxon>
        <taxon>Magnoliopsida</taxon>
        <taxon>eudicotyledons</taxon>
        <taxon>Gunneridae</taxon>
        <taxon>Pentapetalae</taxon>
        <taxon>asterids</taxon>
        <taxon>campanulids</taxon>
        <taxon>Asterales</taxon>
        <taxon>Asteraceae</taxon>
        <taxon>Carduoideae</taxon>
        <taxon>Cardueae</taxon>
        <taxon>Arctiinae</taxon>
        <taxon>Arctium</taxon>
    </lineage>
</organism>
<keyword evidence="2" id="KW-1185">Reference proteome</keyword>
<sequence>MKIVAVTISGKNKKDRLSVIMEINREDGSVKVMFISRLKHFGYFEWLDFKEALKKSKSTYKGYVGGIIGTFINRVAVILKVPSDLPPKQKQVKRKLASSSSDNIAVIKNDTSIKFSKEALFGPPFDLSVLDLSLPPGGQFITGQVLKNTFGIFFRDDEGQPRFQRVYEIPLCPLSHLKDLLCLWCTYSPLAEPIKTLIQEESADRRQKGEEVPDYMIKLDVISEDKFRDIGCSLLNRRQSC</sequence>
<dbReference type="EMBL" id="CM042047">
    <property type="protein sequence ID" value="KAI3770945.1"/>
    <property type="molecule type" value="Genomic_DNA"/>
</dbReference>
<proteinExistence type="predicted"/>
<evidence type="ECO:0000313" key="2">
    <source>
        <dbReference type="Proteomes" id="UP001055879"/>
    </source>
</evidence>
<reference evidence="2" key="1">
    <citation type="journal article" date="2022" name="Mol. Ecol. Resour.">
        <title>The genomes of chicory, endive, great burdock and yacon provide insights into Asteraceae palaeo-polyploidization history and plant inulin production.</title>
        <authorList>
            <person name="Fan W."/>
            <person name="Wang S."/>
            <person name="Wang H."/>
            <person name="Wang A."/>
            <person name="Jiang F."/>
            <person name="Liu H."/>
            <person name="Zhao H."/>
            <person name="Xu D."/>
            <person name="Zhang Y."/>
        </authorList>
    </citation>
    <scope>NUCLEOTIDE SEQUENCE [LARGE SCALE GENOMIC DNA]</scope>
    <source>
        <strain evidence="2">cv. Niubang</strain>
    </source>
</reference>
<evidence type="ECO:0000313" key="1">
    <source>
        <dbReference type="EMBL" id="KAI3770945.1"/>
    </source>
</evidence>
<reference evidence="1 2" key="2">
    <citation type="journal article" date="2022" name="Mol. Ecol. Resour.">
        <title>The genomes of chicory, endive, great burdock and yacon provide insights into Asteraceae paleo-polyploidization history and plant inulin production.</title>
        <authorList>
            <person name="Fan W."/>
            <person name="Wang S."/>
            <person name="Wang H."/>
            <person name="Wang A."/>
            <person name="Jiang F."/>
            <person name="Liu H."/>
            <person name="Zhao H."/>
            <person name="Xu D."/>
            <person name="Zhang Y."/>
        </authorList>
    </citation>
    <scope>NUCLEOTIDE SEQUENCE [LARGE SCALE GENOMIC DNA]</scope>
    <source>
        <strain evidence="2">cv. Niubang</strain>
    </source>
</reference>
<accession>A0ACB9FJA3</accession>
<protein>
    <submittedName>
        <fullName evidence="1">Uncharacterized protein</fullName>
    </submittedName>
</protein>
<comment type="caution">
    <text evidence="1">The sequence shown here is derived from an EMBL/GenBank/DDBJ whole genome shotgun (WGS) entry which is preliminary data.</text>
</comment>
<name>A0ACB9FJA3_ARCLA</name>